<dbReference type="eggNOG" id="COG0577">
    <property type="taxonomic scope" value="Bacteria"/>
</dbReference>
<dbReference type="EMBL" id="CP003273">
    <property type="protein sequence ID" value="AGL01519.1"/>
    <property type="molecule type" value="Genomic_DNA"/>
</dbReference>
<reference evidence="10 11" key="1">
    <citation type="submission" date="2012-01" db="EMBL/GenBank/DDBJ databases">
        <title>Complete sequence of Desulfotomaculum gibsoniae DSM 7213.</title>
        <authorList>
            <consortium name="US DOE Joint Genome Institute"/>
            <person name="Lucas S."/>
            <person name="Han J."/>
            <person name="Lapidus A."/>
            <person name="Cheng J.-F."/>
            <person name="Goodwin L."/>
            <person name="Pitluck S."/>
            <person name="Peters L."/>
            <person name="Ovchinnikova G."/>
            <person name="Teshima H."/>
            <person name="Detter J.C."/>
            <person name="Han C."/>
            <person name="Tapia R."/>
            <person name="Land M."/>
            <person name="Hauser L."/>
            <person name="Kyrpides N."/>
            <person name="Ivanova N."/>
            <person name="Pagani I."/>
            <person name="Parshina S."/>
            <person name="Plugge C."/>
            <person name="Muyzer G."/>
            <person name="Kuever J."/>
            <person name="Ivanova A."/>
            <person name="Nazina T."/>
            <person name="Klenk H.-P."/>
            <person name="Brambilla E."/>
            <person name="Spring S."/>
            <person name="Stams A.F."/>
            <person name="Woyke T."/>
        </authorList>
    </citation>
    <scope>NUCLEOTIDE SEQUENCE [LARGE SCALE GENOMIC DNA]</scope>
    <source>
        <strain evidence="10 11">DSM 7213</strain>
    </source>
</reference>
<dbReference type="PANTHER" id="PTHR30572:SF4">
    <property type="entry name" value="ABC TRANSPORTER PERMEASE YTRF"/>
    <property type="match status" value="1"/>
</dbReference>
<evidence type="ECO:0000256" key="5">
    <source>
        <dbReference type="ARBA" id="ARBA00023136"/>
    </source>
</evidence>
<evidence type="ECO:0000256" key="4">
    <source>
        <dbReference type="ARBA" id="ARBA00022989"/>
    </source>
</evidence>
<evidence type="ECO:0000313" key="10">
    <source>
        <dbReference type="EMBL" id="AGL01519.1"/>
    </source>
</evidence>
<feature type="transmembrane region" description="Helical" evidence="7">
    <location>
        <begin position="244"/>
        <end position="269"/>
    </location>
</feature>
<dbReference type="GO" id="GO:0005886">
    <property type="term" value="C:plasma membrane"/>
    <property type="evidence" value="ECO:0007669"/>
    <property type="project" value="UniProtKB-SubCell"/>
</dbReference>
<name>R4KG16_9FIRM</name>
<keyword evidence="2" id="KW-1003">Cell membrane</keyword>
<dbReference type="AlphaFoldDB" id="R4KG16"/>
<dbReference type="HOGENOM" id="CLU_010964_2_1_9"/>
<dbReference type="eggNOG" id="COG4591">
    <property type="taxonomic scope" value="Bacteria"/>
</dbReference>
<keyword evidence="5 7" id="KW-0472">Membrane</keyword>
<keyword evidence="11" id="KW-1185">Reference proteome</keyword>
<comment type="similarity">
    <text evidence="6">Belongs to the ABC-4 integral membrane protein family.</text>
</comment>
<keyword evidence="4 7" id="KW-1133">Transmembrane helix</keyword>
<dbReference type="Pfam" id="PF02687">
    <property type="entry name" value="FtsX"/>
    <property type="match status" value="2"/>
</dbReference>
<evidence type="ECO:0000256" key="1">
    <source>
        <dbReference type="ARBA" id="ARBA00004651"/>
    </source>
</evidence>
<evidence type="ECO:0000256" key="7">
    <source>
        <dbReference type="SAM" id="Phobius"/>
    </source>
</evidence>
<dbReference type="InterPro" id="IPR050250">
    <property type="entry name" value="Macrolide_Exporter_MacB"/>
</dbReference>
<evidence type="ECO:0000256" key="2">
    <source>
        <dbReference type="ARBA" id="ARBA00022475"/>
    </source>
</evidence>
<evidence type="ECO:0000256" key="6">
    <source>
        <dbReference type="ARBA" id="ARBA00038076"/>
    </source>
</evidence>
<dbReference type="RefSeq" id="WP_006521946.1">
    <property type="nucleotide sequence ID" value="NC_021184.1"/>
</dbReference>
<organism evidence="10 11">
    <name type="scientific">Desulfoscipio gibsoniae DSM 7213</name>
    <dbReference type="NCBI Taxonomy" id="767817"/>
    <lineage>
        <taxon>Bacteria</taxon>
        <taxon>Bacillati</taxon>
        <taxon>Bacillota</taxon>
        <taxon>Clostridia</taxon>
        <taxon>Eubacteriales</taxon>
        <taxon>Desulfallaceae</taxon>
        <taxon>Desulfoscipio</taxon>
    </lineage>
</organism>
<accession>R4KG16</accession>
<protein>
    <submittedName>
        <fullName evidence="10">ABC-type transport system, involved in lipoprotein release, permease component</fullName>
    </submittedName>
</protein>
<dbReference type="KEGG" id="dgi:Desgi_2085"/>
<feature type="domain" description="ABC3 transporter permease C-terminal" evidence="8">
    <location>
        <begin position="681"/>
        <end position="795"/>
    </location>
</feature>
<keyword evidence="3 7" id="KW-0812">Transmembrane</keyword>
<feature type="domain" description="ABC3 transporter permease C-terminal" evidence="8">
    <location>
        <begin position="252"/>
        <end position="375"/>
    </location>
</feature>
<proteinExistence type="inferred from homology"/>
<feature type="transmembrane region" description="Helical" evidence="7">
    <location>
        <begin position="418"/>
        <end position="439"/>
    </location>
</feature>
<feature type="transmembrane region" description="Helical" evidence="7">
    <location>
        <begin position="670"/>
        <end position="694"/>
    </location>
</feature>
<dbReference type="Proteomes" id="UP000013520">
    <property type="component" value="Chromosome"/>
</dbReference>
<dbReference type="Pfam" id="PF12704">
    <property type="entry name" value="MacB_PCD"/>
    <property type="match status" value="1"/>
</dbReference>
<feature type="domain" description="MacB-like periplasmic core" evidence="9">
    <location>
        <begin position="21"/>
        <end position="216"/>
    </location>
</feature>
<comment type="subcellular location">
    <subcellularLocation>
        <location evidence="1">Cell membrane</location>
        <topology evidence="1">Multi-pass membrane protein</topology>
    </subcellularLocation>
</comment>
<gene>
    <name evidence="10" type="ORF">Desgi_2085</name>
</gene>
<dbReference type="InterPro" id="IPR025857">
    <property type="entry name" value="MacB_PCD"/>
</dbReference>
<dbReference type="OrthoDB" id="9793166at2"/>
<sequence>MKNYLALAPQYLSAHKKKTRLAMISVALSVALITGIFSMLDVFLQFEKLQVIHDYGNYHLAIIDASEEEMSVIRNRIDVRNSGRWKDLGDGNINEIPCKLGALDEAFAENMNVKVIQGKYPIANNEIMLEQWATEKLYLNVNIGDRVKISFADNNQGEFIVSGIYNDLGNMKAAGVPGVFLSMSGASEITSGKMNLYLVEFKEKVNINQVVSDIKRVLNIADDRVELNNHLLAVIGQSTHKAAVGLYTIGAILFCIVLVAGVVMIYNTFNISVMDRVRQFGLLRCVGASQSQIKKLVKREGLIITLRAIPLGILAGMLMTFICSAILKYYNNTLFGEIPLFSISITGISSGIVIAFLTVFMASLLPAQKAARVSPVNAVMGSNHIKISKRKKKGFLTKILHAEIAMGINNAIMKKKTLFLMSSSIALSIIMFLGFNVLIDFMYASLKTTKPYTPDISMTSEQGLNDELYQKLSEIDGVEIIYGRMLGYVDATFNASRLTDTYKDIVKGITLKDNGLFMPPEKSWLISYDKNQLNWAKEDLMAGELSEDKMNEQNGVIAVARNLRGSVSTETANLQLGDKVYVKTPGGTKELTVMGILRSLPFSSAEPTLTAFITTEALFTDIAGESKYKAIDIQLKNKKDERAVEAIKSSVDDTVTFLDQRQKNAEMNQIFLTMAVFVYGFVAVITLISFLNIINTMNTSIASKTRYLGVMRAVGMSGAQLNKMVLVEAATYSLTGCLVGCTLGVILQGVLIANYLSNFHVPWEFPLVQIILILILTVLVIMFSVISPLKRIKSKGISEVVNSL</sequence>
<feature type="transmembrane region" description="Helical" evidence="7">
    <location>
        <begin position="732"/>
        <end position="755"/>
    </location>
</feature>
<evidence type="ECO:0000259" key="8">
    <source>
        <dbReference type="Pfam" id="PF02687"/>
    </source>
</evidence>
<feature type="transmembrane region" description="Helical" evidence="7">
    <location>
        <begin position="21"/>
        <end position="40"/>
    </location>
</feature>
<feature type="transmembrane region" description="Helical" evidence="7">
    <location>
        <begin position="767"/>
        <end position="786"/>
    </location>
</feature>
<evidence type="ECO:0000256" key="3">
    <source>
        <dbReference type="ARBA" id="ARBA00022692"/>
    </source>
</evidence>
<evidence type="ECO:0000259" key="9">
    <source>
        <dbReference type="Pfam" id="PF12704"/>
    </source>
</evidence>
<dbReference type="InterPro" id="IPR003838">
    <property type="entry name" value="ABC3_permease_C"/>
</dbReference>
<feature type="transmembrane region" description="Helical" evidence="7">
    <location>
        <begin position="304"/>
        <end position="327"/>
    </location>
</feature>
<evidence type="ECO:0000313" key="11">
    <source>
        <dbReference type="Proteomes" id="UP000013520"/>
    </source>
</evidence>
<dbReference type="STRING" id="767817.Desgi_2085"/>
<keyword evidence="10" id="KW-0449">Lipoprotein</keyword>
<dbReference type="GO" id="GO:0022857">
    <property type="term" value="F:transmembrane transporter activity"/>
    <property type="evidence" value="ECO:0007669"/>
    <property type="project" value="TreeGrafter"/>
</dbReference>
<dbReference type="PANTHER" id="PTHR30572">
    <property type="entry name" value="MEMBRANE COMPONENT OF TRANSPORTER-RELATED"/>
    <property type="match status" value="1"/>
</dbReference>
<feature type="transmembrane region" description="Helical" evidence="7">
    <location>
        <begin position="339"/>
        <end position="365"/>
    </location>
</feature>